<proteinExistence type="inferred from homology"/>
<dbReference type="InterPro" id="IPR014284">
    <property type="entry name" value="RNA_pol_sigma-70_dom"/>
</dbReference>
<dbReference type="InterPro" id="IPR013325">
    <property type="entry name" value="RNA_pol_sigma_r2"/>
</dbReference>
<evidence type="ECO:0000259" key="6">
    <source>
        <dbReference type="Pfam" id="PF08281"/>
    </source>
</evidence>
<dbReference type="EMBL" id="CP011452">
    <property type="protein sequence ID" value="AKH44130.1"/>
    <property type="molecule type" value="Genomic_DNA"/>
</dbReference>
<dbReference type="PANTHER" id="PTHR43133">
    <property type="entry name" value="RNA POLYMERASE ECF-TYPE SIGMA FACTO"/>
    <property type="match status" value="1"/>
</dbReference>
<evidence type="ECO:0000313" key="7">
    <source>
        <dbReference type="EMBL" id="AKH44130.1"/>
    </source>
</evidence>
<feature type="domain" description="RNA polymerase sigma-70 region 2" evidence="5">
    <location>
        <begin position="41"/>
        <end position="89"/>
    </location>
</feature>
<dbReference type="InterPro" id="IPR039425">
    <property type="entry name" value="RNA_pol_sigma-70-like"/>
</dbReference>
<protein>
    <submittedName>
        <fullName evidence="7">Extracytoplasmic-function sigma-70 factor</fullName>
    </submittedName>
</protein>
<evidence type="ECO:0000256" key="2">
    <source>
        <dbReference type="ARBA" id="ARBA00023015"/>
    </source>
</evidence>
<keyword evidence="4" id="KW-0804">Transcription</keyword>
<dbReference type="GO" id="GO:0006352">
    <property type="term" value="P:DNA-templated transcription initiation"/>
    <property type="evidence" value="ECO:0007669"/>
    <property type="project" value="InterPro"/>
</dbReference>
<dbReference type="STRING" id="1267766.WYH_03111"/>
<gene>
    <name evidence="7" type="ORF">WYH_03111</name>
</gene>
<dbReference type="Pfam" id="PF04542">
    <property type="entry name" value="Sigma70_r2"/>
    <property type="match status" value="1"/>
</dbReference>
<evidence type="ECO:0000313" key="8">
    <source>
        <dbReference type="Proteomes" id="UP000034392"/>
    </source>
</evidence>
<dbReference type="KEGG" id="aay:WYH_03111"/>
<dbReference type="InterPro" id="IPR007627">
    <property type="entry name" value="RNA_pol_sigma70_r2"/>
</dbReference>
<organism evidence="7 8">
    <name type="scientific">Croceibacterium atlanticum</name>
    <dbReference type="NCBI Taxonomy" id="1267766"/>
    <lineage>
        <taxon>Bacteria</taxon>
        <taxon>Pseudomonadati</taxon>
        <taxon>Pseudomonadota</taxon>
        <taxon>Alphaproteobacteria</taxon>
        <taxon>Sphingomonadales</taxon>
        <taxon>Erythrobacteraceae</taxon>
        <taxon>Croceibacterium</taxon>
    </lineage>
</organism>
<dbReference type="GO" id="GO:0016987">
    <property type="term" value="F:sigma factor activity"/>
    <property type="evidence" value="ECO:0007669"/>
    <property type="project" value="UniProtKB-KW"/>
</dbReference>
<dbReference type="SUPFAM" id="SSF88946">
    <property type="entry name" value="Sigma2 domain of RNA polymerase sigma factors"/>
    <property type="match status" value="1"/>
</dbReference>
<evidence type="ECO:0000256" key="3">
    <source>
        <dbReference type="ARBA" id="ARBA00023082"/>
    </source>
</evidence>
<dbReference type="GO" id="GO:0003677">
    <property type="term" value="F:DNA binding"/>
    <property type="evidence" value="ECO:0007669"/>
    <property type="project" value="InterPro"/>
</dbReference>
<feature type="domain" description="RNA polymerase sigma factor 70 region 4 type 2" evidence="6">
    <location>
        <begin position="127"/>
        <end position="177"/>
    </location>
</feature>
<keyword evidence="2" id="KW-0805">Transcription regulation</keyword>
<dbReference type="Proteomes" id="UP000034392">
    <property type="component" value="Chromosome"/>
</dbReference>
<accession>A0A0F7KZ65</accession>
<dbReference type="InterPro" id="IPR036388">
    <property type="entry name" value="WH-like_DNA-bd_sf"/>
</dbReference>
<dbReference type="AlphaFoldDB" id="A0A0F7KZ65"/>
<dbReference type="PATRIC" id="fig|1267766.3.peg.3154"/>
<keyword evidence="3" id="KW-0731">Sigma factor</keyword>
<dbReference type="Gene3D" id="1.10.1740.10">
    <property type="match status" value="1"/>
</dbReference>
<reference evidence="7" key="1">
    <citation type="submission" date="2015-05" db="EMBL/GenBank/DDBJ databases">
        <title>The complete genome of Altererythrobacter atlanticus strain 26DY36.</title>
        <authorList>
            <person name="Wu Y.-H."/>
            <person name="Cheng H."/>
            <person name="Wu X.-W."/>
        </authorList>
    </citation>
    <scope>NUCLEOTIDE SEQUENCE [LARGE SCALE GENOMIC DNA]</scope>
    <source>
        <strain evidence="7">26DY36</strain>
    </source>
</reference>
<dbReference type="SUPFAM" id="SSF88659">
    <property type="entry name" value="Sigma3 and sigma4 domains of RNA polymerase sigma factors"/>
    <property type="match status" value="1"/>
</dbReference>
<dbReference type="InterPro" id="IPR013249">
    <property type="entry name" value="RNA_pol_sigma70_r4_t2"/>
</dbReference>
<name>A0A0F7KZ65_9SPHN</name>
<dbReference type="Pfam" id="PF08281">
    <property type="entry name" value="Sigma70_r4_2"/>
    <property type="match status" value="1"/>
</dbReference>
<dbReference type="InterPro" id="IPR013324">
    <property type="entry name" value="RNA_pol_sigma_r3/r4-like"/>
</dbReference>
<dbReference type="NCBIfam" id="TIGR02937">
    <property type="entry name" value="sigma70-ECF"/>
    <property type="match status" value="1"/>
</dbReference>
<dbReference type="PANTHER" id="PTHR43133:SF63">
    <property type="entry name" value="RNA POLYMERASE SIGMA FACTOR FECI-RELATED"/>
    <property type="match status" value="1"/>
</dbReference>
<keyword evidence="8" id="KW-1185">Reference proteome</keyword>
<evidence type="ECO:0000256" key="1">
    <source>
        <dbReference type="ARBA" id="ARBA00010641"/>
    </source>
</evidence>
<dbReference type="Gene3D" id="1.10.10.10">
    <property type="entry name" value="Winged helix-like DNA-binding domain superfamily/Winged helix DNA-binding domain"/>
    <property type="match status" value="1"/>
</dbReference>
<sequence length="188" mass="21007">MRLFGTFIKTVRPLSDHPSNSGLEGAFFANREKLLRFLVARGAGDSAEDLLQEMWLKVKAAPSGPVASPLSYLFRMANLLMIDRYRAARQSDIRDREWTETQVGTMPGISDAPLPDRAIMARQQMGMIAQRLDELGPRAAAIFRRHRVDGVPQRKVAEEFGVSLSTVEGDLRTAYAALAELKERFDEA</sequence>
<comment type="similarity">
    <text evidence="1">Belongs to the sigma-70 factor family. ECF subfamily.</text>
</comment>
<evidence type="ECO:0000256" key="4">
    <source>
        <dbReference type="ARBA" id="ARBA00023163"/>
    </source>
</evidence>
<evidence type="ECO:0000259" key="5">
    <source>
        <dbReference type="Pfam" id="PF04542"/>
    </source>
</evidence>